<feature type="domain" description="Trichome birefringence-like N-terminal" evidence="13">
    <location>
        <begin position="144"/>
        <end position="196"/>
    </location>
</feature>
<dbReference type="GO" id="GO:0000139">
    <property type="term" value="C:Golgi membrane"/>
    <property type="evidence" value="ECO:0007669"/>
    <property type="project" value="UniProtKB-SubCell"/>
</dbReference>
<evidence type="ECO:0000256" key="11">
    <source>
        <dbReference type="SAM" id="MobiDB-lite"/>
    </source>
</evidence>
<keyword evidence="3" id="KW-0808">Transferase</keyword>
<dbReference type="Pfam" id="PF14416">
    <property type="entry name" value="PMR5N"/>
    <property type="match status" value="1"/>
</dbReference>
<feature type="compositionally biased region" description="Low complexity" evidence="11">
    <location>
        <begin position="114"/>
        <end position="132"/>
    </location>
</feature>
<evidence type="ECO:0000256" key="4">
    <source>
        <dbReference type="ARBA" id="ARBA00022692"/>
    </source>
</evidence>
<evidence type="ECO:0000256" key="8">
    <source>
        <dbReference type="ARBA" id="ARBA00023136"/>
    </source>
</evidence>
<dbReference type="Pfam" id="PF13839">
    <property type="entry name" value="PC-Esterase"/>
    <property type="match status" value="1"/>
</dbReference>
<organism evidence="14 15">
    <name type="scientific">Oryza meyeriana var. granulata</name>
    <dbReference type="NCBI Taxonomy" id="110450"/>
    <lineage>
        <taxon>Eukaryota</taxon>
        <taxon>Viridiplantae</taxon>
        <taxon>Streptophyta</taxon>
        <taxon>Embryophyta</taxon>
        <taxon>Tracheophyta</taxon>
        <taxon>Spermatophyta</taxon>
        <taxon>Magnoliopsida</taxon>
        <taxon>Liliopsida</taxon>
        <taxon>Poales</taxon>
        <taxon>Poaceae</taxon>
        <taxon>BOP clade</taxon>
        <taxon>Oryzoideae</taxon>
        <taxon>Oryzeae</taxon>
        <taxon>Oryzinae</taxon>
        <taxon>Oryza</taxon>
        <taxon>Oryza meyeriana</taxon>
    </lineage>
</organism>
<keyword evidence="5" id="KW-0735">Signal-anchor</keyword>
<dbReference type="InterPro" id="IPR029962">
    <property type="entry name" value="TBL"/>
</dbReference>
<dbReference type="PANTHER" id="PTHR32285:SF253">
    <property type="entry name" value="OS06G0234600 PROTEIN"/>
    <property type="match status" value="1"/>
</dbReference>
<reference evidence="14 15" key="1">
    <citation type="submission" date="2019-11" db="EMBL/GenBank/DDBJ databases">
        <title>Whole genome sequence of Oryza granulata.</title>
        <authorList>
            <person name="Li W."/>
        </authorList>
    </citation>
    <scope>NUCLEOTIDE SEQUENCE [LARGE SCALE GENOMIC DNA]</scope>
    <source>
        <strain evidence="15">cv. Menghai</strain>
        <tissue evidence="14">Leaf</tissue>
    </source>
</reference>
<gene>
    <name evidence="14" type="ORF">E2562_006175</name>
</gene>
<proteinExistence type="inferred from homology"/>
<dbReference type="PANTHER" id="PTHR32285">
    <property type="entry name" value="PROTEIN TRICHOME BIREFRINGENCE-LIKE 9-RELATED"/>
    <property type="match status" value="1"/>
</dbReference>
<comment type="caution">
    <text evidence="14">The sequence shown here is derived from an EMBL/GenBank/DDBJ whole genome shotgun (WGS) entry which is preliminary data.</text>
</comment>
<keyword evidence="10" id="KW-0325">Glycoprotein</keyword>
<dbReference type="AlphaFoldDB" id="A0A6G1CM20"/>
<dbReference type="GO" id="GO:1990538">
    <property type="term" value="F:xylan O-acetyltransferase activity"/>
    <property type="evidence" value="ECO:0007669"/>
    <property type="project" value="UniProtKB-ARBA"/>
</dbReference>
<keyword evidence="15" id="KW-1185">Reference proteome</keyword>
<evidence type="ECO:0000259" key="12">
    <source>
        <dbReference type="Pfam" id="PF13839"/>
    </source>
</evidence>
<feature type="region of interest" description="Disordered" evidence="11">
    <location>
        <begin position="1"/>
        <end position="22"/>
    </location>
</feature>
<dbReference type="OrthoDB" id="630188at2759"/>
<keyword evidence="6" id="KW-1133">Transmembrane helix</keyword>
<dbReference type="EMBL" id="SPHZ02000008">
    <property type="protein sequence ID" value="KAF0901695.1"/>
    <property type="molecule type" value="Genomic_DNA"/>
</dbReference>
<evidence type="ECO:0000256" key="6">
    <source>
        <dbReference type="ARBA" id="ARBA00022989"/>
    </source>
</evidence>
<name>A0A6G1CM20_9ORYZ</name>
<sequence length="499" mass="55480">MAVAPLPPSPPSSKAGSGSPRLLHSGSGEWSVVVRRNVKSSLLLLLVLSTVFVFSVLHSSRDFAPPPPAASEALMLSQIPQLTAPEVSQTNPGDDGRADEKQIAVAENNVTDISLPSANSSATAATTPSEPAQTGDSGVNNMEEKCDISMGKWVREPNGPVYTNMTCPTLPDYKNCQKHGKDPGHLYWRWQPDGCDLPRFSSERFLTTVRGKRLAFIGDSLARNQMDSLLCLLSQAETPTEVYADAHDKFQTWRFPAHDFTLMVMWTEFYVHAEPVVGADGKPTPSFDIHLDRLSANWTRRLPELDYAVISGGNWFNRPNYLWEGGRRVGCAKCSEANMTDFGVPYAVRRVVRAAVEGIARCRGCKSELVAFLRTYTPDHFEHGAWFSGGYCNRTQPLEETELSPDSIAWKLRRVQREEVRRVRETAAASRSGRRFALLDVTKAMMLRADGHPGAHVDRRWQKNTVNDCLHWCMPGPVDMWNEVLLQRLTEISTPAAAR</sequence>
<evidence type="ECO:0000256" key="5">
    <source>
        <dbReference type="ARBA" id="ARBA00022968"/>
    </source>
</evidence>
<feature type="region of interest" description="Disordered" evidence="11">
    <location>
        <begin position="109"/>
        <end position="141"/>
    </location>
</feature>
<dbReference type="InterPro" id="IPR025846">
    <property type="entry name" value="TBL_N"/>
</dbReference>
<keyword evidence="4" id="KW-0812">Transmembrane</keyword>
<evidence type="ECO:0000256" key="7">
    <source>
        <dbReference type="ARBA" id="ARBA00023034"/>
    </source>
</evidence>
<keyword evidence="9" id="KW-1015">Disulfide bond</keyword>
<evidence type="ECO:0000256" key="2">
    <source>
        <dbReference type="ARBA" id="ARBA00007727"/>
    </source>
</evidence>
<dbReference type="Proteomes" id="UP000479710">
    <property type="component" value="Unassembled WGS sequence"/>
</dbReference>
<protein>
    <submittedName>
        <fullName evidence="14">Uncharacterized protein</fullName>
    </submittedName>
</protein>
<comment type="subcellular location">
    <subcellularLocation>
        <location evidence="1">Golgi apparatus membrane</location>
        <topology evidence="1">Single-pass type II membrane protein</topology>
    </subcellularLocation>
</comment>
<evidence type="ECO:0000256" key="1">
    <source>
        <dbReference type="ARBA" id="ARBA00004323"/>
    </source>
</evidence>
<evidence type="ECO:0000313" key="15">
    <source>
        <dbReference type="Proteomes" id="UP000479710"/>
    </source>
</evidence>
<evidence type="ECO:0000313" key="14">
    <source>
        <dbReference type="EMBL" id="KAF0901695.1"/>
    </source>
</evidence>
<accession>A0A6G1CM20</accession>
<keyword evidence="7" id="KW-0333">Golgi apparatus</keyword>
<evidence type="ECO:0000256" key="10">
    <source>
        <dbReference type="ARBA" id="ARBA00023180"/>
    </source>
</evidence>
<dbReference type="InterPro" id="IPR026057">
    <property type="entry name" value="TBL_C"/>
</dbReference>
<keyword evidence="8" id="KW-0472">Membrane</keyword>
<evidence type="ECO:0000256" key="9">
    <source>
        <dbReference type="ARBA" id="ARBA00023157"/>
    </source>
</evidence>
<feature type="domain" description="Trichome birefringence-like C-terminal" evidence="12">
    <location>
        <begin position="197"/>
        <end position="487"/>
    </location>
</feature>
<evidence type="ECO:0000259" key="13">
    <source>
        <dbReference type="Pfam" id="PF14416"/>
    </source>
</evidence>
<evidence type="ECO:0000256" key="3">
    <source>
        <dbReference type="ARBA" id="ARBA00022679"/>
    </source>
</evidence>
<feature type="compositionally biased region" description="Pro residues" evidence="11">
    <location>
        <begin position="1"/>
        <end position="11"/>
    </location>
</feature>
<comment type="similarity">
    <text evidence="2">Belongs to the PC-esterase family. TBL subfamily.</text>
</comment>